<evidence type="ECO:0000256" key="7">
    <source>
        <dbReference type="ARBA" id="ARBA00022605"/>
    </source>
</evidence>
<dbReference type="SUPFAM" id="SSF55347">
    <property type="entry name" value="Glyceraldehyde-3-phosphate dehydrogenase-like, C-terminal domain"/>
    <property type="match status" value="1"/>
</dbReference>
<name>A0A517R6U3_9PLAN</name>
<dbReference type="InterPro" id="IPR001342">
    <property type="entry name" value="HDH_cat"/>
</dbReference>
<keyword evidence="9" id="KW-0479">Metal-binding</keyword>
<dbReference type="InterPro" id="IPR019811">
    <property type="entry name" value="HDH_CS"/>
</dbReference>
<dbReference type="EMBL" id="CP036268">
    <property type="protein sequence ID" value="QDT39551.1"/>
    <property type="molecule type" value="Genomic_DNA"/>
</dbReference>
<dbReference type="FunFam" id="3.40.50.720:FF:000062">
    <property type="entry name" value="Homoserine dehydrogenase"/>
    <property type="match status" value="1"/>
</dbReference>
<dbReference type="GO" id="GO:0004412">
    <property type="term" value="F:homoserine dehydrogenase activity"/>
    <property type="evidence" value="ECO:0007669"/>
    <property type="project" value="UniProtKB-EC"/>
</dbReference>
<evidence type="ECO:0000256" key="8">
    <source>
        <dbReference type="ARBA" id="ARBA00022697"/>
    </source>
</evidence>
<dbReference type="Pfam" id="PF03447">
    <property type="entry name" value="NAD_binding_3"/>
    <property type="match status" value="1"/>
</dbReference>
<dbReference type="RefSeq" id="WP_145365683.1">
    <property type="nucleotide sequence ID" value="NZ_CP036268.1"/>
</dbReference>
<dbReference type="InterPro" id="IPR005106">
    <property type="entry name" value="Asp/hSer_DH_NAD-bd"/>
</dbReference>
<keyword evidence="10 15" id="KW-0521">NADP</keyword>
<feature type="active site" description="Proton donor" evidence="14">
    <location>
        <position position="205"/>
    </location>
</feature>
<keyword evidence="7 16" id="KW-0028">Amino-acid biosynthesis</keyword>
<evidence type="ECO:0000256" key="9">
    <source>
        <dbReference type="ARBA" id="ARBA00022723"/>
    </source>
</evidence>
<gene>
    <name evidence="19" type="primary">hom</name>
    <name evidence="19" type="ORF">Pan189_39600</name>
</gene>
<keyword evidence="20" id="KW-1185">Reference proteome</keyword>
<protein>
    <recommendedName>
        <fullName evidence="6 16">Homoserine dehydrogenase</fullName>
        <ecNumber evidence="5 16">1.1.1.3</ecNumber>
    </recommendedName>
</protein>
<dbReference type="FunFam" id="3.30.360.10:FF:000005">
    <property type="entry name" value="Homoserine dehydrogenase"/>
    <property type="match status" value="1"/>
</dbReference>
<feature type="binding site" evidence="15">
    <location>
        <position position="190"/>
    </location>
    <ligand>
        <name>L-homoserine</name>
        <dbReference type="ChEBI" id="CHEBI:57476"/>
    </ligand>
</feature>
<reference evidence="19 20" key="1">
    <citation type="submission" date="2019-02" db="EMBL/GenBank/DDBJ databases">
        <title>Deep-cultivation of Planctomycetes and their phenomic and genomic characterization uncovers novel biology.</title>
        <authorList>
            <person name="Wiegand S."/>
            <person name="Jogler M."/>
            <person name="Boedeker C."/>
            <person name="Pinto D."/>
            <person name="Vollmers J."/>
            <person name="Rivas-Marin E."/>
            <person name="Kohn T."/>
            <person name="Peeters S.H."/>
            <person name="Heuer A."/>
            <person name="Rast P."/>
            <person name="Oberbeckmann S."/>
            <person name="Bunk B."/>
            <person name="Jeske O."/>
            <person name="Meyerdierks A."/>
            <person name="Storesund J.E."/>
            <person name="Kallscheuer N."/>
            <person name="Luecker S."/>
            <person name="Lage O.M."/>
            <person name="Pohl T."/>
            <person name="Merkel B.J."/>
            <person name="Hornburger P."/>
            <person name="Mueller R.-W."/>
            <person name="Bruemmer F."/>
            <person name="Labrenz M."/>
            <person name="Spormann A.M."/>
            <person name="Op den Camp H."/>
            <person name="Overmann J."/>
            <person name="Amann R."/>
            <person name="Jetten M.S.M."/>
            <person name="Mascher T."/>
            <person name="Medema M.H."/>
            <person name="Devos D.P."/>
            <person name="Kaster A.-K."/>
            <person name="Ovreas L."/>
            <person name="Rohde M."/>
            <person name="Galperin M.Y."/>
            <person name="Jogler C."/>
        </authorList>
    </citation>
    <scope>NUCLEOTIDE SEQUENCE [LARGE SCALE GENOMIC DNA]</scope>
    <source>
        <strain evidence="19 20">Pan189</strain>
    </source>
</reference>
<evidence type="ECO:0000256" key="11">
    <source>
        <dbReference type="ARBA" id="ARBA00023002"/>
    </source>
</evidence>
<dbReference type="Pfam" id="PF00742">
    <property type="entry name" value="Homoserine_dh"/>
    <property type="match status" value="1"/>
</dbReference>
<comment type="pathway">
    <text evidence="2 16">Amino-acid biosynthesis; L-threonine biosynthesis; L-threonine from L-aspartate: step 3/5.</text>
</comment>
<dbReference type="UniPathway" id="UPA00051">
    <property type="reaction ID" value="UER00465"/>
</dbReference>
<evidence type="ECO:0000313" key="20">
    <source>
        <dbReference type="Proteomes" id="UP000317318"/>
    </source>
</evidence>
<dbReference type="PANTHER" id="PTHR43331:SF1">
    <property type="entry name" value="HOMOSERINE DEHYDROGENASE"/>
    <property type="match status" value="1"/>
</dbReference>
<evidence type="ECO:0000256" key="10">
    <source>
        <dbReference type="ARBA" id="ARBA00022857"/>
    </source>
</evidence>
<accession>A0A517R6U3</accession>
<sequence>MKPLQLALIGLGTVGTGVAKILTEHAERTSRRAGRPIEIRHAVVKNPDKPREIELPAGVVHTDVDKAINDPEVDVVVELIGGISPAREIVLNALKAGKSVVTANKALMCEYGDELFPVAREHGCTIGFEAAVAGGVPIVSGIGQALSGNQVTSIEAILNGTSNFILTRMLDADISYEEAVSEAQALGYAEADPAMDVDGTDAAQKLSLLMLLAGGTRIRPADFTRQGIDRLDLADLQYADELGYAVKLLAIAKLIDDRLEMHVQPTLVKYGRPLSAVDGPQNMIVVEADAVGKVWFAGPGAGMMPTASAVMADIIDAATGRAAETFRTLDLFGEGEPRELVPPSDVRMRYYFRFHVEDRPHVLADIADILGRNKISLASVMQHEAPEVEEGEIDSPFVVPLVVMTHHATEGQVGSAEKELMKLAALRNPWVRMAVAD</sequence>
<dbReference type="InterPro" id="IPR045865">
    <property type="entry name" value="ACT-like_dom_sf"/>
</dbReference>
<proteinExistence type="inferred from homology"/>
<feature type="domain" description="ACT" evidence="18">
    <location>
        <begin position="351"/>
        <end position="437"/>
    </location>
</feature>
<evidence type="ECO:0000256" key="17">
    <source>
        <dbReference type="RuleBase" id="RU004171"/>
    </source>
</evidence>
<dbReference type="KEGG" id="svp:Pan189_39600"/>
<keyword evidence="8 16" id="KW-0791">Threonine biosynthesis</keyword>
<dbReference type="InterPro" id="IPR036291">
    <property type="entry name" value="NAD(P)-bd_dom_sf"/>
</dbReference>
<dbReference type="GO" id="GO:0050661">
    <property type="term" value="F:NADP binding"/>
    <property type="evidence" value="ECO:0007669"/>
    <property type="project" value="InterPro"/>
</dbReference>
<evidence type="ECO:0000256" key="16">
    <source>
        <dbReference type="RuleBase" id="RU000579"/>
    </source>
</evidence>
<evidence type="ECO:0000256" key="14">
    <source>
        <dbReference type="PIRSR" id="PIRSR000098-1"/>
    </source>
</evidence>
<dbReference type="UniPathway" id="UPA00050">
    <property type="reaction ID" value="UER00063"/>
</dbReference>
<dbReference type="GO" id="GO:0046872">
    <property type="term" value="F:metal ion binding"/>
    <property type="evidence" value="ECO:0007669"/>
    <property type="project" value="UniProtKB-KW"/>
</dbReference>
<evidence type="ECO:0000256" key="12">
    <source>
        <dbReference type="ARBA" id="ARBA00023027"/>
    </source>
</evidence>
<evidence type="ECO:0000313" key="19">
    <source>
        <dbReference type="EMBL" id="QDT39551.1"/>
    </source>
</evidence>
<dbReference type="GO" id="GO:0009088">
    <property type="term" value="P:threonine biosynthetic process"/>
    <property type="evidence" value="ECO:0007669"/>
    <property type="project" value="UniProtKB-UniPathway"/>
</dbReference>
<evidence type="ECO:0000256" key="4">
    <source>
        <dbReference type="ARBA" id="ARBA00006753"/>
    </source>
</evidence>
<dbReference type="Gene3D" id="3.30.360.10">
    <property type="entry name" value="Dihydrodipicolinate Reductase, domain 2"/>
    <property type="match status" value="1"/>
</dbReference>
<evidence type="ECO:0000256" key="1">
    <source>
        <dbReference type="ARBA" id="ARBA00001920"/>
    </source>
</evidence>
<dbReference type="PROSITE" id="PS01042">
    <property type="entry name" value="HOMOSER_DHGENASE"/>
    <property type="match status" value="1"/>
</dbReference>
<comment type="similarity">
    <text evidence="4 17">Belongs to the homoserine dehydrogenase family.</text>
</comment>
<keyword evidence="12" id="KW-0520">NAD</keyword>
<dbReference type="Gene3D" id="3.30.70.260">
    <property type="match status" value="1"/>
</dbReference>
<dbReference type="AlphaFoldDB" id="A0A517R6U3"/>
<dbReference type="GO" id="GO:0009086">
    <property type="term" value="P:methionine biosynthetic process"/>
    <property type="evidence" value="ECO:0007669"/>
    <property type="project" value="UniProtKB-KW"/>
</dbReference>
<dbReference type="EC" id="1.1.1.3" evidence="5 16"/>
<evidence type="ECO:0000256" key="13">
    <source>
        <dbReference type="ARBA" id="ARBA00023167"/>
    </source>
</evidence>
<dbReference type="Proteomes" id="UP000317318">
    <property type="component" value="Chromosome"/>
</dbReference>
<dbReference type="InterPro" id="IPR002912">
    <property type="entry name" value="ACT_dom"/>
</dbReference>
<evidence type="ECO:0000256" key="6">
    <source>
        <dbReference type="ARBA" id="ARBA00013376"/>
    </source>
</evidence>
<dbReference type="SUPFAM" id="SSF55021">
    <property type="entry name" value="ACT-like"/>
    <property type="match status" value="1"/>
</dbReference>
<evidence type="ECO:0000259" key="18">
    <source>
        <dbReference type="PROSITE" id="PS51671"/>
    </source>
</evidence>
<evidence type="ECO:0000256" key="2">
    <source>
        <dbReference type="ARBA" id="ARBA00005056"/>
    </source>
</evidence>
<dbReference type="SUPFAM" id="SSF51735">
    <property type="entry name" value="NAD(P)-binding Rossmann-fold domains"/>
    <property type="match status" value="1"/>
</dbReference>
<keyword evidence="11 16" id="KW-0560">Oxidoreductase</keyword>
<dbReference type="OrthoDB" id="9808167at2"/>
<dbReference type="CDD" id="cd04881">
    <property type="entry name" value="ACT_HSDH-Hom"/>
    <property type="match status" value="1"/>
</dbReference>
<comment type="catalytic activity">
    <reaction evidence="16">
        <text>L-homoserine + NADP(+) = L-aspartate 4-semialdehyde + NADPH + H(+)</text>
        <dbReference type="Rhea" id="RHEA:15761"/>
        <dbReference type="ChEBI" id="CHEBI:15378"/>
        <dbReference type="ChEBI" id="CHEBI:57476"/>
        <dbReference type="ChEBI" id="CHEBI:57783"/>
        <dbReference type="ChEBI" id="CHEBI:58349"/>
        <dbReference type="ChEBI" id="CHEBI:537519"/>
        <dbReference type="EC" id="1.1.1.3"/>
    </reaction>
</comment>
<dbReference type="PROSITE" id="PS51671">
    <property type="entry name" value="ACT"/>
    <property type="match status" value="1"/>
</dbReference>
<keyword evidence="13 16" id="KW-0486">Methionine biosynthesis</keyword>
<comment type="pathway">
    <text evidence="3 16">Amino-acid biosynthesis; L-methionine biosynthesis via de novo pathway; L-homoserine from L-aspartate: step 3/3.</text>
</comment>
<dbReference type="Gene3D" id="3.40.50.720">
    <property type="entry name" value="NAD(P)-binding Rossmann-like Domain"/>
    <property type="match status" value="1"/>
</dbReference>
<feature type="binding site" evidence="15">
    <location>
        <begin position="9"/>
        <end position="16"/>
    </location>
    <ligand>
        <name>NADP(+)</name>
        <dbReference type="ChEBI" id="CHEBI:58349"/>
    </ligand>
</feature>
<dbReference type="InterPro" id="IPR016204">
    <property type="entry name" value="HDH"/>
</dbReference>
<dbReference type="PANTHER" id="PTHR43331">
    <property type="entry name" value="HOMOSERINE DEHYDROGENASE"/>
    <property type="match status" value="1"/>
</dbReference>
<dbReference type="Pfam" id="PF01842">
    <property type="entry name" value="ACT"/>
    <property type="match status" value="1"/>
</dbReference>
<comment type="cofactor">
    <cofactor evidence="1">
        <name>a metal cation</name>
        <dbReference type="ChEBI" id="CHEBI:25213"/>
    </cofactor>
</comment>
<evidence type="ECO:0000256" key="15">
    <source>
        <dbReference type="PIRSR" id="PIRSR000098-2"/>
    </source>
</evidence>
<dbReference type="PIRSF" id="PIRSF000098">
    <property type="entry name" value="Homoser_dehydrog"/>
    <property type="match status" value="1"/>
</dbReference>
<feature type="binding site" evidence="15">
    <location>
        <position position="105"/>
    </location>
    <ligand>
        <name>NADPH</name>
        <dbReference type="ChEBI" id="CHEBI:57783"/>
    </ligand>
</feature>
<evidence type="ECO:0000256" key="5">
    <source>
        <dbReference type="ARBA" id="ARBA00013213"/>
    </source>
</evidence>
<organism evidence="19 20">
    <name type="scientific">Stratiformator vulcanicus</name>
    <dbReference type="NCBI Taxonomy" id="2527980"/>
    <lineage>
        <taxon>Bacteria</taxon>
        <taxon>Pseudomonadati</taxon>
        <taxon>Planctomycetota</taxon>
        <taxon>Planctomycetia</taxon>
        <taxon>Planctomycetales</taxon>
        <taxon>Planctomycetaceae</taxon>
        <taxon>Stratiformator</taxon>
    </lineage>
</organism>
<evidence type="ECO:0000256" key="3">
    <source>
        <dbReference type="ARBA" id="ARBA00005062"/>
    </source>
</evidence>
<dbReference type="NCBIfam" id="NF004976">
    <property type="entry name" value="PRK06349.1"/>
    <property type="match status" value="1"/>
</dbReference>